<evidence type="ECO:0000313" key="2">
    <source>
        <dbReference type="EMBL" id="TVY48427.1"/>
    </source>
</evidence>
<dbReference type="AlphaFoldDB" id="A0A8H8S7B4"/>
<proteinExistence type="predicted"/>
<evidence type="ECO:0000256" key="1">
    <source>
        <dbReference type="SAM" id="MobiDB-lite"/>
    </source>
</evidence>
<protein>
    <submittedName>
        <fullName evidence="2">Uncharacterized protein</fullName>
    </submittedName>
</protein>
<dbReference type="OrthoDB" id="3549545at2759"/>
<accession>A0A8H8S7B4</accession>
<organism evidence="2 3">
    <name type="scientific">Lachnellula occidentalis</name>
    <dbReference type="NCBI Taxonomy" id="215460"/>
    <lineage>
        <taxon>Eukaryota</taxon>
        <taxon>Fungi</taxon>
        <taxon>Dikarya</taxon>
        <taxon>Ascomycota</taxon>
        <taxon>Pezizomycotina</taxon>
        <taxon>Leotiomycetes</taxon>
        <taxon>Helotiales</taxon>
        <taxon>Lachnaceae</taxon>
        <taxon>Lachnellula</taxon>
    </lineage>
</organism>
<feature type="compositionally biased region" description="Polar residues" evidence="1">
    <location>
        <begin position="35"/>
        <end position="68"/>
    </location>
</feature>
<sequence length="92" mass="9937">MPILQAIIQHERKTGEEAENSRELRLFSNGELLTPPSTSFDSPGTTGTSSTMNEGNQVPPNDSLTSLTPDEANKIIHSHRKEPLAGLVGNAR</sequence>
<keyword evidence="3" id="KW-1185">Reference proteome</keyword>
<reference evidence="2 3" key="1">
    <citation type="submission" date="2018-05" db="EMBL/GenBank/DDBJ databases">
        <title>Genome sequencing and assembly of the regulated plant pathogen Lachnellula willkommii and related sister species for the development of diagnostic species identification markers.</title>
        <authorList>
            <person name="Giroux E."/>
            <person name="Bilodeau G."/>
        </authorList>
    </citation>
    <scope>NUCLEOTIDE SEQUENCE [LARGE SCALE GENOMIC DNA]</scope>
    <source>
        <strain evidence="2 3">CBS 160.35</strain>
    </source>
</reference>
<name>A0A8H8S7B4_9HELO</name>
<comment type="caution">
    <text evidence="2">The sequence shown here is derived from an EMBL/GenBank/DDBJ whole genome shotgun (WGS) entry which is preliminary data.</text>
</comment>
<feature type="compositionally biased region" description="Basic and acidic residues" evidence="1">
    <location>
        <begin position="9"/>
        <end position="25"/>
    </location>
</feature>
<dbReference type="EMBL" id="QGMI01000047">
    <property type="protein sequence ID" value="TVY48427.1"/>
    <property type="molecule type" value="Genomic_DNA"/>
</dbReference>
<feature type="region of interest" description="Disordered" evidence="1">
    <location>
        <begin position="1"/>
        <end position="92"/>
    </location>
</feature>
<evidence type="ECO:0000313" key="3">
    <source>
        <dbReference type="Proteomes" id="UP000443090"/>
    </source>
</evidence>
<dbReference type="Proteomes" id="UP000443090">
    <property type="component" value="Unassembled WGS sequence"/>
</dbReference>
<gene>
    <name evidence="2" type="ORF">LOCC1_G000885</name>
</gene>